<comment type="caution">
    <text evidence="2">The sequence shown here is derived from an EMBL/GenBank/DDBJ whole genome shotgun (WGS) entry which is preliminary data.</text>
</comment>
<evidence type="ECO:0000313" key="2">
    <source>
        <dbReference type="EMBL" id="MED6134841.1"/>
    </source>
</evidence>
<proteinExistence type="predicted"/>
<protein>
    <submittedName>
        <fullName evidence="2">Uncharacterized protein</fullName>
    </submittedName>
</protein>
<evidence type="ECO:0000256" key="1">
    <source>
        <dbReference type="SAM" id="MobiDB-lite"/>
    </source>
</evidence>
<feature type="region of interest" description="Disordered" evidence="1">
    <location>
        <begin position="65"/>
        <end position="102"/>
    </location>
</feature>
<reference evidence="2 3" key="1">
    <citation type="journal article" date="2023" name="Plants (Basel)">
        <title>Bridging the Gap: Combining Genomics and Transcriptomics Approaches to Understand Stylosanthes scabra, an Orphan Legume from the Brazilian Caatinga.</title>
        <authorList>
            <person name="Ferreira-Neto J.R.C."/>
            <person name="da Silva M.D."/>
            <person name="Binneck E."/>
            <person name="de Melo N.F."/>
            <person name="da Silva R.H."/>
            <person name="de Melo A.L.T.M."/>
            <person name="Pandolfi V."/>
            <person name="Bustamante F.O."/>
            <person name="Brasileiro-Vidal A.C."/>
            <person name="Benko-Iseppon A.M."/>
        </authorList>
    </citation>
    <scope>NUCLEOTIDE SEQUENCE [LARGE SCALE GENOMIC DNA]</scope>
    <source>
        <tissue evidence="2">Leaves</tissue>
    </source>
</reference>
<name>A0ABU6SEL0_9FABA</name>
<gene>
    <name evidence="2" type="ORF">PIB30_040703</name>
</gene>
<dbReference type="Proteomes" id="UP001341840">
    <property type="component" value="Unassembled WGS sequence"/>
</dbReference>
<keyword evidence="3" id="KW-1185">Reference proteome</keyword>
<dbReference type="EMBL" id="JASCZI010060636">
    <property type="protein sequence ID" value="MED6134841.1"/>
    <property type="molecule type" value="Genomic_DNA"/>
</dbReference>
<organism evidence="2 3">
    <name type="scientific">Stylosanthes scabra</name>
    <dbReference type="NCBI Taxonomy" id="79078"/>
    <lineage>
        <taxon>Eukaryota</taxon>
        <taxon>Viridiplantae</taxon>
        <taxon>Streptophyta</taxon>
        <taxon>Embryophyta</taxon>
        <taxon>Tracheophyta</taxon>
        <taxon>Spermatophyta</taxon>
        <taxon>Magnoliopsida</taxon>
        <taxon>eudicotyledons</taxon>
        <taxon>Gunneridae</taxon>
        <taxon>Pentapetalae</taxon>
        <taxon>rosids</taxon>
        <taxon>fabids</taxon>
        <taxon>Fabales</taxon>
        <taxon>Fabaceae</taxon>
        <taxon>Papilionoideae</taxon>
        <taxon>50 kb inversion clade</taxon>
        <taxon>dalbergioids sensu lato</taxon>
        <taxon>Dalbergieae</taxon>
        <taxon>Pterocarpus clade</taxon>
        <taxon>Stylosanthes</taxon>
    </lineage>
</organism>
<evidence type="ECO:0000313" key="3">
    <source>
        <dbReference type="Proteomes" id="UP001341840"/>
    </source>
</evidence>
<accession>A0ABU6SEL0</accession>
<feature type="compositionally biased region" description="Acidic residues" evidence="1">
    <location>
        <begin position="74"/>
        <end position="90"/>
    </location>
</feature>
<sequence length="102" mass="11250">MRMSRDLKGNLDLIKEIEQRKSGIVFRVDGTPAKEQPPNSDSDCDWEEGIVKGKNTFIPRNNKVEWNSSVAEGDNNDESEVELEEGDCDGDGSTLCCPSESG</sequence>